<protein>
    <submittedName>
        <fullName evidence="2">Uncharacterized protein</fullName>
    </submittedName>
</protein>
<dbReference type="Proteomes" id="UP000310200">
    <property type="component" value="Unassembled WGS sequence"/>
</dbReference>
<accession>A0A4S2KFM7</accession>
<feature type="compositionally biased region" description="Polar residues" evidence="1">
    <location>
        <begin position="124"/>
        <end position="133"/>
    </location>
</feature>
<feature type="region of interest" description="Disordered" evidence="1">
    <location>
        <begin position="110"/>
        <end position="138"/>
    </location>
</feature>
<evidence type="ECO:0000256" key="1">
    <source>
        <dbReference type="SAM" id="MobiDB-lite"/>
    </source>
</evidence>
<organism evidence="2 3">
    <name type="scientific">Temnothorax longispinosus</name>
    <dbReference type="NCBI Taxonomy" id="300112"/>
    <lineage>
        <taxon>Eukaryota</taxon>
        <taxon>Metazoa</taxon>
        <taxon>Ecdysozoa</taxon>
        <taxon>Arthropoda</taxon>
        <taxon>Hexapoda</taxon>
        <taxon>Insecta</taxon>
        <taxon>Pterygota</taxon>
        <taxon>Neoptera</taxon>
        <taxon>Endopterygota</taxon>
        <taxon>Hymenoptera</taxon>
        <taxon>Apocrita</taxon>
        <taxon>Aculeata</taxon>
        <taxon>Formicoidea</taxon>
        <taxon>Formicidae</taxon>
        <taxon>Myrmicinae</taxon>
        <taxon>Temnothorax</taxon>
    </lineage>
</organism>
<comment type="caution">
    <text evidence="2">The sequence shown here is derived from an EMBL/GenBank/DDBJ whole genome shotgun (WGS) entry which is preliminary data.</text>
</comment>
<gene>
    <name evidence="2" type="ORF">DBV15_06267</name>
</gene>
<evidence type="ECO:0000313" key="3">
    <source>
        <dbReference type="Proteomes" id="UP000310200"/>
    </source>
</evidence>
<name>A0A4S2KFM7_9HYME</name>
<proteinExistence type="predicted"/>
<reference evidence="2 3" key="1">
    <citation type="journal article" date="2019" name="Philos. Trans. R. Soc. Lond., B, Biol. Sci.">
        <title>Ant behaviour and brain gene expression of defending hosts depend on the ecological success of the intruding social parasite.</title>
        <authorList>
            <person name="Kaur R."/>
            <person name="Stoldt M."/>
            <person name="Jongepier E."/>
            <person name="Feldmeyer B."/>
            <person name="Menzel F."/>
            <person name="Bornberg-Bauer E."/>
            <person name="Foitzik S."/>
        </authorList>
    </citation>
    <scope>NUCLEOTIDE SEQUENCE [LARGE SCALE GENOMIC DNA]</scope>
    <source>
        <tissue evidence="2">Whole body</tissue>
    </source>
</reference>
<feature type="compositionally biased region" description="Polar residues" evidence="1">
    <location>
        <begin position="345"/>
        <end position="355"/>
    </location>
</feature>
<sequence>MDHILPKEISRKFAVEKSLCQNISRFYEIFVTSVMASFTWEKSCILNESAGLFYDNVKKSPNNFNLTLFNANKCKMSLQYLTTEKKHGYNRDKPTVSLFVRPKIASGDLPFPEQMNPGGRLRATSKTSTSISTPGPAMRTRPYTRCRRLFTKENSGYMISPRGKGAPRVLRGRAAPVTRGRLHEARFARALVSSRANGEDSRGTCPPSTTACRCRSCKDGGQWSREEEDDLSYETSHNCTPIGPAEECNLSLSSAACICESRRKGKPEVTACGARRSGHLKHSTLPPIVLAGQAATHFSQPPTTFQCERCLRLDRRRMRLLGEQEEVRKDEGMRPVETHCRQKKPSQTATRSWNSMEACMG</sequence>
<feature type="compositionally biased region" description="Basic and acidic residues" evidence="1">
    <location>
        <begin position="328"/>
        <end position="340"/>
    </location>
</feature>
<feature type="region of interest" description="Disordered" evidence="1">
    <location>
        <begin position="328"/>
        <end position="361"/>
    </location>
</feature>
<dbReference type="AlphaFoldDB" id="A0A4S2KFM7"/>
<keyword evidence="3" id="KW-1185">Reference proteome</keyword>
<evidence type="ECO:0000313" key="2">
    <source>
        <dbReference type="EMBL" id="TGZ47716.1"/>
    </source>
</evidence>
<dbReference type="EMBL" id="QBLH01002716">
    <property type="protein sequence ID" value="TGZ47716.1"/>
    <property type="molecule type" value="Genomic_DNA"/>
</dbReference>